<dbReference type="InterPro" id="IPR011335">
    <property type="entry name" value="Restrct_endonuc-II-like"/>
</dbReference>
<dbReference type="Proteomes" id="UP000035760">
    <property type="component" value="Unassembled WGS sequence"/>
</dbReference>
<evidence type="ECO:0000259" key="12">
    <source>
        <dbReference type="Pfam" id="PF17946"/>
    </source>
</evidence>
<dbReference type="Pfam" id="PF17946">
    <property type="entry name" value="RecC_C"/>
    <property type="match status" value="1"/>
</dbReference>
<keyword evidence="5 10" id="KW-0347">Helicase</keyword>
<dbReference type="InterPro" id="IPR027417">
    <property type="entry name" value="P-loop_NTPase"/>
</dbReference>
<dbReference type="OrthoDB" id="9762834at2"/>
<dbReference type="Gene3D" id="3.40.50.10930">
    <property type="match status" value="1"/>
</dbReference>
<evidence type="ECO:0000256" key="4">
    <source>
        <dbReference type="ARBA" id="ARBA00022801"/>
    </source>
</evidence>
<dbReference type="SUPFAM" id="SSF52980">
    <property type="entry name" value="Restriction endonuclease-like"/>
    <property type="match status" value="1"/>
</dbReference>
<dbReference type="InterPro" id="IPR041500">
    <property type="entry name" value="RecC_C"/>
</dbReference>
<protein>
    <recommendedName>
        <fullName evidence="10">RecBCD enzyme subunit RecC</fullName>
    </recommendedName>
    <alternativeName>
        <fullName evidence="10">Exonuclease V subunit RecC</fullName>
        <shortName evidence="10">ExoV subunit RecC</shortName>
    </alternativeName>
    <alternativeName>
        <fullName evidence="10">Helicase/nuclease RecBCD subunit RecC</fullName>
    </alternativeName>
</protein>
<evidence type="ECO:0000313" key="13">
    <source>
        <dbReference type="EMBL" id="CDI00756.1"/>
    </source>
</evidence>
<dbReference type="SUPFAM" id="SSF52540">
    <property type="entry name" value="P-loop containing nucleoside triphosphate hydrolases"/>
    <property type="match status" value="2"/>
</dbReference>
<keyword evidence="2 10" id="KW-0547">Nucleotide-binding</keyword>
<dbReference type="PIRSF" id="PIRSF000980">
    <property type="entry name" value="RecC"/>
    <property type="match status" value="1"/>
</dbReference>
<evidence type="ECO:0000313" key="14">
    <source>
        <dbReference type="Proteomes" id="UP000035760"/>
    </source>
</evidence>
<proteinExistence type="inferred from homology"/>
<evidence type="ECO:0000256" key="3">
    <source>
        <dbReference type="ARBA" id="ARBA00022763"/>
    </source>
</evidence>
<keyword evidence="4 10" id="KW-0378">Hydrolase</keyword>
<dbReference type="PANTHER" id="PTHR30591:SF1">
    <property type="entry name" value="RECBCD ENZYME SUBUNIT RECC"/>
    <property type="match status" value="1"/>
</dbReference>
<comment type="subunit">
    <text evidence="10">Heterotrimer of RecB, RecC and RecD. All subunits contribute to DNA-binding.</text>
</comment>
<keyword evidence="7 10" id="KW-0067">ATP-binding</keyword>
<dbReference type="Gene3D" id="3.40.50.300">
    <property type="entry name" value="P-loop containing nucleotide triphosphate hydrolases"/>
    <property type="match status" value="2"/>
</dbReference>
<evidence type="ECO:0000256" key="9">
    <source>
        <dbReference type="ARBA" id="ARBA00023204"/>
    </source>
</evidence>
<dbReference type="HAMAP" id="MF_01486">
    <property type="entry name" value="RecC"/>
    <property type="match status" value="1"/>
</dbReference>
<evidence type="ECO:0000256" key="1">
    <source>
        <dbReference type="ARBA" id="ARBA00022722"/>
    </source>
</evidence>
<keyword evidence="3 10" id="KW-0227">DNA damage</keyword>
<evidence type="ECO:0000256" key="11">
    <source>
        <dbReference type="SAM" id="Coils"/>
    </source>
</evidence>
<evidence type="ECO:0000256" key="6">
    <source>
        <dbReference type="ARBA" id="ARBA00022839"/>
    </source>
</evidence>
<dbReference type="GO" id="GO:0003677">
    <property type="term" value="F:DNA binding"/>
    <property type="evidence" value="ECO:0007669"/>
    <property type="project" value="UniProtKB-UniRule"/>
</dbReference>
<dbReference type="GO" id="GO:0000724">
    <property type="term" value="P:double-strand break repair via homologous recombination"/>
    <property type="evidence" value="ECO:0007669"/>
    <property type="project" value="UniProtKB-UniRule"/>
</dbReference>
<dbReference type="Gene3D" id="1.10.10.990">
    <property type="match status" value="1"/>
</dbReference>
<organism evidence="13 14">
    <name type="scientific">Candidatus Competibacter denitrificans Run_A_D11</name>
    <dbReference type="NCBI Taxonomy" id="1400863"/>
    <lineage>
        <taxon>Bacteria</taxon>
        <taxon>Pseudomonadati</taxon>
        <taxon>Pseudomonadota</taxon>
        <taxon>Gammaproteobacteria</taxon>
        <taxon>Candidatus Competibacteraceae</taxon>
        <taxon>Candidatus Competibacter</taxon>
    </lineage>
</organism>
<keyword evidence="11" id="KW-0175">Coiled coil</keyword>
<dbReference type="GO" id="GO:0008854">
    <property type="term" value="F:exodeoxyribonuclease V activity"/>
    <property type="evidence" value="ECO:0007669"/>
    <property type="project" value="InterPro"/>
</dbReference>
<keyword evidence="8 10" id="KW-0238">DNA-binding</keyword>
<keyword evidence="1 10" id="KW-0540">Nuclease</keyword>
<dbReference type="PANTHER" id="PTHR30591">
    <property type="entry name" value="RECBCD ENZYME SUBUNIT RECC"/>
    <property type="match status" value="1"/>
</dbReference>
<evidence type="ECO:0000256" key="10">
    <source>
        <dbReference type="HAMAP-Rule" id="MF_01486"/>
    </source>
</evidence>
<evidence type="ECO:0000256" key="2">
    <source>
        <dbReference type="ARBA" id="ARBA00022741"/>
    </source>
</evidence>
<reference evidence="13" key="2">
    <citation type="submission" date="2014-03" db="EMBL/GenBank/DDBJ databases">
        <title>Candidatus Competibacter-lineage genomes retrieved from metagenomes reveal functional metabolic diversity.</title>
        <authorList>
            <person name="McIlroy S.J."/>
            <person name="Albertsen M."/>
            <person name="Andresen E.K."/>
            <person name="Saunders A.M."/>
            <person name="Kristiansen R."/>
            <person name="Stokholm-Bjerregaard M."/>
            <person name="Nielsen K.L."/>
            <person name="Nielsen P.H."/>
        </authorList>
    </citation>
    <scope>NUCLEOTIDE SEQUENCE</scope>
    <source>
        <strain evidence="13">Run_A_D11</strain>
    </source>
</reference>
<reference evidence="13" key="1">
    <citation type="submission" date="2013-07" db="EMBL/GenBank/DDBJ databases">
        <authorList>
            <person name="McIlroy S."/>
        </authorList>
    </citation>
    <scope>NUCLEOTIDE SEQUENCE [LARGE SCALE GENOMIC DNA]</scope>
    <source>
        <strain evidence="13">Run_A_D11</strain>
    </source>
</reference>
<keyword evidence="14" id="KW-1185">Reference proteome</keyword>
<dbReference type="AlphaFoldDB" id="W6M061"/>
<dbReference type="STRING" id="1400863.BN873_10012"/>
<dbReference type="EMBL" id="CBTJ020000001">
    <property type="protein sequence ID" value="CDI00756.1"/>
    <property type="molecule type" value="Genomic_DNA"/>
</dbReference>
<dbReference type="NCBIfam" id="TIGR01450">
    <property type="entry name" value="recC"/>
    <property type="match status" value="1"/>
</dbReference>
<dbReference type="GO" id="GO:0003678">
    <property type="term" value="F:DNA helicase activity"/>
    <property type="evidence" value="ECO:0007669"/>
    <property type="project" value="UniProtKB-UniRule"/>
</dbReference>
<comment type="miscellaneous">
    <text evidence="10">In the RecBCD complex, RecB has a slow 3'-5' helicase, an exonuclease activity and loads RecA onto ssDNA, RecD has a fast 5'-3' helicase activity, while RecC stimulates the ATPase and processivity of the RecB helicase and contributes to recognition of the Chi site.</text>
</comment>
<feature type="domain" description="RecC C-terminal" evidence="12">
    <location>
        <begin position="785"/>
        <end position="1006"/>
    </location>
</feature>
<dbReference type="GO" id="GO:0005524">
    <property type="term" value="F:ATP binding"/>
    <property type="evidence" value="ECO:0007669"/>
    <property type="project" value="UniProtKB-UniRule"/>
</dbReference>
<accession>W6M061</accession>
<keyword evidence="9 10" id="KW-0234">DNA repair</keyword>
<comment type="caution">
    <text evidence="13">The sequence shown here is derived from an EMBL/GenBank/DDBJ whole genome shotgun (WGS) entry which is preliminary data.</text>
</comment>
<comment type="function">
    <text evidence="10">A helicase/nuclease that prepares dsDNA breaks (DSB) for recombinational DNA repair. Binds to DSBs and unwinds DNA via a highly rapid and processive ATP-dependent bidirectional helicase activity. Unwinds dsDNA until it encounters a Chi (crossover hotspot instigator) sequence from the 3' direction. Cuts ssDNA a few nucleotides 3' to the Chi site. The properties and activities of the enzyme are changed at Chi. The Chi-altered holoenzyme produces a long 3'-ssDNA overhang and facilitates RecA-binding to the ssDNA for homologous DNA recombination and repair. Holoenzyme degrades any linearized DNA that is unable to undergo homologous recombination. In the holoenzyme this subunit recognizes the wild-type Chi sequence, and when added to isolated RecB increases its ATP-dependent helicase processivity.</text>
</comment>
<evidence type="ECO:0000256" key="8">
    <source>
        <dbReference type="ARBA" id="ARBA00023125"/>
    </source>
</evidence>
<sequence>MFYTHRSNRLETLADRLSQLLKQPLRSPLAPELMVVQSNGMARWLALRLADRLGVCANVRWRFPASFLWEMSRVVLRQLPATSTFDKPVLVWRLLELLRDVGTAPCFEPVRAYLGDRDDDFRRYELAYHIADCFDQYLIYRPDWIRKWEAGEGEHWQAELWRRLSRRGEAHRVRVQEQFSQALADGAFDQARLPERIAIVGVAALPPLYLDLLAGLARYADLHWFLLDPCREYWGDIRPERDIARLGEDIDPEEAYLTVGNPLLASFGKQGRDFLDLLQAYPRSEWEQFVEPVGAELLPCLQADILHLRERGGDECPPLTLRLDDRSVQVHVCHGPMREVEVLHDQLLALFQAQPDLRPSDVIVMTPAIATYGPLIEAVFDSAPRERRIPFSVADQGVQAENPLVEVFFNLLDLGGGRFDAAQVLGLLAAPAIRRRFGLAEADLDRIRRWVREAGIRWGIDGGIKTTWELPATAEHTWRAGLDRLLLGYALPGGDRELYGDILPYDDVEGSEAQALGQLHSFTEALFGLDTQLRERRPVAAWVSTLTAVLEQFFDAREREEAQLQLMRDALTALNEQVELAELAEPLSLAVIKSALRREINTADDQPGRFLGGGVTCCAMVPMRSIPFPVVCLIGMNDDAYPRPQRPVDFDLMAARFRRGDRSRRQDDRYLFLETLLSARRFLYISYVGQSICDNAVLPPSVLVGELLDTVNRGFRRADDSGRASEQLITRHPLQAFSRRYFIGDGRWFSYAREWVEASRHTGRGAQDTVPLLAGELPEAEPAARSLTLEGLARFFKNPARWLLRERLGIRPDPDEEDLETREPFVLDGLESYALTGRMLDLYLDRRPVTEIAKVMQASGALPHGQVGECVFAQAQERVVRFAGRLGRILTSRKTDWLNLDLTLGEFRLTDRLTGLTPKGWVGYRLAGMKAADYLNLWLHHLALNVMSPPGVLLQSHWIAEDKDVILEPVAEPEPQLRALLDLYWQGSRRLVHFFPKSALAYVQQLRKEPNSDKAARLAHMAWEGSDYREGSAERDDPYYQLALRDTDPLNKEFEALAMAVFEPLFTHVRVEDEE</sequence>
<evidence type="ECO:0000256" key="5">
    <source>
        <dbReference type="ARBA" id="ARBA00022806"/>
    </source>
</evidence>
<gene>
    <name evidence="10" type="primary">recC</name>
    <name evidence="13" type="ORF">BN873_10012</name>
</gene>
<dbReference type="RefSeq" id="WP_082160998.1">
    <property type="nucleotide sequence ID" value="NZ_CBTJ020000001.1"/>
</dbReference>
<name>W6M061_9GAMM</name>
<dbReference type="GO" id="GO:0009338">
    <property type="term" value="C:exodeoxyribonuclease V complex"/>
    <property type="evidence" value="ECO:0007669"/>
    <property type="project" value="InterPro"/>
</dbReference>
<dbReference type="InterPro" id="IPR013986">
    <property type="entry name" value="DExx_box_DNA_helicase_dom_sf"/>
</dbReference>
<dbReference type="Gene3D" id="1.10.10.160">
    <property type="match status" value="1"/>
</dbReference>
<comment type="similarity">
    <text evidence="10">Belongs to the RecC family.</text>
</comment>
<dbReference type="Pfam" id="PF04257">
    <property type="entry name" value="Exonuc_V_gamma"/>
    <property type="match status" value="1"/>
</dbReference>
<evidence type="ECO:0000256" key="7">
    <source>
        <dbReference type="ARBA" id="ARBA00022840"/>
    </source>
</evidence>
<dbReference type="InterPro" id="IPR006697">
    <property type="entry name" value="RecC"/>
</dbReference>
<keyword evidence="6 10" id="KW-0269">Exonuclease</keyword>
<feature type="coiled-coil region" evidence="11">
    <location>
        <begin position="557"/>
        <end position="584"/>
    </location>
</feature>